<feature type="transmembrane region" description="Helical" evidence="11">
    <location>
        <begin position="110"/>
        <end position="127"/>
    </location>
</feature>
<evidence type="ECO:0000256" key="7">
    <source>
        <dbReference type="ARBA" id="ARBA00022989"/>
    </source>
</evidence>
<evidence type="ECO:0000256" key="11">
    <source>
        <dbReference type="HAMAP-Rule" id="MF_01393"/>
    </source>
</evidence>
<gene>
    <name evidence="11" type="primary">atpB</name>
    <name evidence="13" type="ordered locus">Avin_19710</name>
</gene>
<dbReference type="InterPro" id="IPR045082">
    <property type="entry name" value="ATP_syn_F0_a_bact/chloroplast"/>
</dbReference>
<accession>C1DEJ5</accession>
<keyword evidence="9 11" id="KW-0472">Membrane</keyword>
<keyword evidence="14" id="KW-1185">Reference proteome</keyword>
<feature type="transmembrane region" description="Helical" evidence="11">
    <location>
        <begin position="74"/>
        <end position="90"/>
    </location>
</feature>
<dbReference type="PROSITE" id="PS00449">
    <property type="entry name" value="ATPASE_A"/>
    <property type="match status" value="1"/>
</dbReference>
<evidence type="ECO:0000313" key="14">
    <source>
        <dbReference type="Proteomes" id="UP000002424"/>
    </source>
</evidence>
<proteinExistence type="inferred from homology"/>
<dbReference type="Gene3D" id="1.20.120.220">
    <property type="entry name" value="ATP synthase, F0 complex, subunit A"/>
    <property type="match status" value="1"/>
</dbReference>
<dbReference type="SUPFAM" id="SSF81336">
    <property type="entry name" value="F1F0 ATP synthase subunit A"/>
    <property type="match status" value="1"/>
</dbReference>
<dbReference type="KEGG" id="avn:Avin_19710"/>
<dbReference type="GO" id="GO:0046933">
    <property type="term" value="F:proton-transporting ATP synthase activity, rotational mechanism"/>
    <property type="evidence" value="ECO:0007669"/>
    <property type="project" value="UniProtKB-UniRule"/>
</dbReference>
<evidence type="ECO:0000256" key="1">
    <source>
        <dbReference type="ARBA" id="ARBA00004141"/>
    </source>
</evidence>
<evidence type="ECO:0000256" key="6">
    <source>
        <dbReference type="ARBA" id="ARBA00022781"/>
    </source>
</evidence>
<dbReference type="Pfam" id="PF00119">
    <property type="entry name" value="ATP-synt_A"/>
    <property type="match status" value="1"/>
</dbReference>
<feature type="transmembrane region" description="Helical" evidence="11">
    <location>
        <begin position="20"/>
        <end position="39"/>
    </location>
</feature>
<dbReference type="GO" id="GO:0045259">
    <property type="term" value="C:proton-transporting ATP synthase complex"/>
    <property type="evidence" value="ECO:0007669"/>
    <property type="project" value="UniProtKB-KW"/>
</dbReference>
<evidence type="ECO:0000256" key="10">
    <source>
        <dbReference type="ARBA" id="ARBA00023310"/>
    </source>
</evidence>
<dbReference type="EnsemblBacteria" id="ACO78180">
    <property type="protein sequence ID" value="ACO78180"/>
    <property type="gene ID" value="Avin_19710"/>
</dbReference>
<comment type="function">
    <text evidence="11 12">Key component of the proton channel; it plays a direct role in the translocation of protons across the membrane.</text>
</comment>
<evidence type="ECO:0000313" key="13">
    <source>
        <dbReference type="EMBL" id="ACO78180.1"/>
    </source>
</evidence>
<dbReference type="OrthoDB" id="9789241at2"/>
<reference evidence="13 14" key="1">
    <citation type="journal article" date="2009" name="J. Bacteriol.">
        <title>Genome sequence of Azotobacter vinelandii, an obligate aerobe specialized to support diverse anaerobic metabolic processes.</title>
        <authorList>
            <person name="Setubal J.C."/>
            <person name="dos Santos P."/>
            <person name="Goldman B.S."/>
            <person name="Ertesvag H."/>
            <person name="Espin G."/>
            <person name="Rubio L.M."/>
            <person name="Valla S."/>
            <person name="Almeida N.F."/>
            <person name="Balasubramanian D."/>
            <person name="Cromes L."/>
            <person name="Curatti L."/>
            <person name="Du Z."/>
            <person name="Godsy E."/>
            <person name="Goodner B."/>
            <person name="Hellner-Burris K."/>
            <person name="Hernandez J.A."/>
            <person name="Houmiel K."/>
            <person name="Imperial J."/>
            <person name="Kennedy C."/>
            <person name="Larson T.J."/>
            <person name="Latreille P."/>
            <person name="Ligon L.S."/>
            <person name="Lu J."/>
            <person name="Maerk M."/>
            <person name="Miller N.M."/>
            <person name="Norton S."/>
            <person name="O'Carroll I.P."/>
            <person name="Paulsen I."/>
            <person name="Raulfs E.C."/>
            <person name="Roemer R."/>
            <person name="Rosser J."/>
            <person name="Segura D."/>
            <person name="Slater S."/>
            <person name="Stricklin S.L."/>
            <person name="Studholme D.J."/>
            <person name="Sun J."/>
            <person name="Viana C.J."/>
            <person name="Wallin E."/>
            <person name="Wang B."/>
            <person name="Wheeler C."/>
            <person name="Zhu H."/>
            <person name="Dean D.R."/>
            <person name="Dixon R."/>
            <person name="Wood D."/>
        </authorList>
    </citation>
    <scope>NUCLEOTIDE SEQUENCE [LARGE SCALE GENOMIC DNA]</scope>
    <source>
        <strain evidence="14">DJ / ATCC BAA-1303</strain>
    </source>
</reference>
<keyword evidence="5 11" id="KW-0812">Transmembrane</keyword>
<dbReference type="STRING" id="322710.Avin_19710"/>
<dbReference type="HAMAP" id="MF_01393">
    <property type="entry name" value="ATP_synth_a_bact"/>
    <property type="match status" value="1"/>
</dbReference>
<dbReference type="GO" id="GO:0005886">
    <property type="term" value="C:plasma membrane"/>
    <property type="evidence" value="ECO:0007669"/>
    <property type="project" value="UniProtKB-SubCell"/>
</dbReference>
<dbReference type="CDD" id="cd00310">
    <property type="entry name" value="ATP-synt_Fo_a_6"/>
    <property type="match status" value="1"/>
</dbReference>
<evidence type="ECO:0000256" key="8">
    <source>
        <dbReference type="ARBA" id="ARBA00023065"/>
    </source>
</evidence>
<dbReference type="EMBL" id="CP001157">
    <property type="protein sequence ID" value="ACO78180.1"/>
    <property type="molecule type" value="Genomic_DNA"/>
</dbReference>
<evidence type="ECO:0000256" key="12">
    <source>
        <dbReference type="RuleBase" id="RU000483"/>
    </source>
</evidence>
<feature type="transmembrane region" description="Helical" evidence="11">
    <location>
        <begin position="199"/>
        <end position="216"/>
    </location>
</feature>
<dbReference type="InterPro" id="IPR023011">
    <property type="entry name" value="ATP_synth_F0_asu_AS"/>
</dbReference>
<keyword evidence="7 11" id="KW-1133">Transmembrane helix</keyword>
<dbReference type="InterPro" id="IPR035908">
    <property type="entry name" value="F0_ATP_A_sf"/>
</dbReference>
<dbReference type="NCBIfam" id="NF009955">
    <property type="entry name" value="PRK13421.1"/>
    <property type="match status" value="1"/>
</dbReference>
<dbReference type="HOGENOM" id="CLU_041018_2_5_6"/>
<keyword evidence="3 11" id="KW-0813">Transport</keyword>
<keyword evidence="8 11" id="KW-0406">Ion transport</keyword>
<comment type="similarity">
    <text evidence="2 11 12">Belongs to the ATPase A chain family.</text>
</comment>
<evidence type="ECO:0000256" key="5">
    <source>
        <dbReference type="ARBA" id="ARBA00022692"/>
    </source>
</evidence>
<protein>
    <recommendedName>
        <fullName evidence="11 12">ATP synthase subunit a</fullName>
    </recommendedName>
    <alternativeName>
        <fullName evidence="11">ATP synthase F0 sector subunit a</fullName>
    </alternativeName>
    <alternativeName>
        <fullName evidence="11">F-ATPase subunit 6</fullName>
    </alternativeName>
</protein>
<dbReference type="InterPro" id="IPR000568">
    <property type="entry name" value="ATP_synth_F0_asu"/>
</dbReference>
<dbReference type="Proteomes" id="UP000002424">
    <property type="component" value="Chromosome"/>
</dbReference>
<evidence type="ECO:0000256" key="9">
    <source>
        <dbReference type="ARBA" id="ARBA00023136"/>
    </source>
</evidence>
<keyword evidence="10 11" id="KW-0066">ATP synthesis</keyword>
<keyword evidence="11" id="KW-1003">Cell membrane</keyword>
<organism evidence="13 14">
    <name type="scientific">Azotobacter vinelandii (strain DJ / ATCC BAA-1303)</name>
    <dbReference type="NCBI Taxonomy" id="322710"/>
    <lineage>
        <taxon>Bacteria</taxon>
        <taxon>Pseudomonadati</taxon>
        <taxon>Pseudomonadota</taxon>
        <taxon>Gammaproteobacteria</taxon>
        <taxon>Pseudomonadales</taxon>
        <taxon>Pseudomonadaceae</taxon>
        <taxon>Azotobacter</taxon>
    </lineage>
</organism>
<dbReference type="PANTHER" id="PTHR42823:SF3">
    <property type="entry name" value="ATP SYNTHASE SUBUNIT A, CHLOROPLASTIC"/>
    <property type="match status" value="1"/>
</dbReference>
<name>C1DEJ5_AZOVD</name>
<feature type="transmembrane region" description="Helical" evidence="11">
    <location>
        <begin position="163"/>
        <end position="187"/>
    </location>
</feature>
<sequence length="228" mass="24333">MHSPLISETLFQLGPLPIGKAVAVTWGLLALLAGGSWLLTRRLRLRPTRWQSLLELLVAVLDGQIRDTMQVSPAPYRALIGSLFLFILAANWAELIPGIEPPTASLETDAALALIVFVASIACGVASRGPAGYLRTFAEPSWVMIPLNIVEQLTRTFSLSVRLFGNIMSGVFVLGIALSLAGLLVPIPFMALDLLTGAIQAYIFSVLAMVFIGAAVKETAGTHPASKE</sequence>
<comment type="subcellular location">
    <subcellularLocation>
        <location evidence="11">Cell inner membrane</location>
        <topology evidence="11">Multi-pass membrane protein</topology>
    </subcellularLocation>
    <subcellularLocation>
        <location evidence="12">Cell membrane</location>
        <topology evidence="12">Multi-pass membrane protein</topology>
    </subcellularLocation>
    <subcellularLocation>
        <location evidence="1">Membrane</location>
        <topology evidence="1">Multi-pass membrane protein</topology>
    </subcellularLocation>
</comment>
<evidence type="ECO:0000256" key="2">
    <source>
        <dbReference type="ARBA" id="ARBA00006810"/>
    </source>
</evidence>
<dbReference type="PANTHER" id="PTHR42823">
    <property type="entry name" value="ATP SYNTHASE SUBUNIT A, CHLOROPLASTIC"/>
    <property type="match status" value="1"/>
</dbReference>
<dbReference type="eggNOG" id="COG0356">
    <property type="taxonomic scope" value="Bacteria"/>
</dbReference>
<comment type="subunit">
    <text evidence="11">F-type ATPases have 2 components, CF(1) - the catalytic core - and CF(0) - the membrane proton channel. CF(1) has five subunits: alpha(3), beta(3), gamma(1), delta(1), epsilon(1). CF(0) has three main subunits: a(1), b(2) and c(9-12). The alpha and beta chains form an alternating ring which encloses part of the gamma chain. CF(1) is attached to CF(0) by a central stalk formed by the gamma and epsilon chains, while a peripheral stalk is formed by the delta and b chains.</text>
</comment>
<dbReference type="PRINTS" id="PR00123">
    <property type="entry name" value="ATPASEA"/>
</dbReference>
<keyword evidence="11" id="KW-0997">Cell inner membrane</keyword>
<keyword evidence="4 11" id="KW-0138">CF(0)</keyword>
<keyword evidence="6 11" id="KW-0375">Hydrogen ion transport</keyword>
<dbReference type="AlphaFoldDB" id="C1DEJ5"/>
<dbReference type="GO" id="GO:0042777">
    <property type="term" value="P:proton motive force-driven plasma membrane ATP synthesis"/>
    <property type="evidence" value="ECO:0007669"/>
    <property type="project" value="TreeGrafter"/>
</dbReference>
<evidence type="ECO:0000256" key="3">
    <source>
        <dbReference type="ARBA" id="ARBA00022448"/>
    </source>
</evidence>
<dbReference type="NCBIfam" id="TIGR01131">
    <property type="entry name" value="ATP_synt_6_or_A"/>
    <property type="match status" value="1"/>
</dbReference>
<evidence type="ECO:0000256" key="4">
    <source>
        <dbReference type="ARBA" id="ARBA00022547"/>
    </source>
</evidence>